<name>A0A0R2I843_9LACO</name>
<dbReference type="Pfam" id="PF12146">
    <property type="entry name" value="Hydrolase_4"/>
    <property type="match status" value="1"/>
</dbReference>
<dbReference type="Proteomes" id="UP000050934">
    <property type="component" value="Unassembled WGS sequence"/>
</dbReference>
<dbReference type="PANTHER" id="PTHR11614">
    <property type="entry name" value="PHOSPHOLIPASE-RELATED"/>
    <property type="match status" value="1"/>
</dbReference>
<dbReference type="AlphaFoldDB" id="A0A0R2I843"/>
<proteinExistence type="predicted"/>
<organism evidence="2 3">
    <name type="scientific">Limosilactobacillus secaliphilus</name>
    <dbReference type="NCBI Taxonomy" id="396268"/>
    <lineage>
        <taxon>Bacteria</taxon>
        <taxon>Bacillati</taxon>
        <taxon>Bacillota</taxon>
        <taxon>Bacilli</taxon>
        <taxon>Lactobacillales</taxon>
        <taxon>Lactobacillaceae</taxon>
        <taxon>Limosilactobacillus</taxon>
    </lineage>
</organism>
<accession>A0A0R2I843</accession>
<dbReference type="InterPro" id="IPR051044">
    <property type="entry name" value="MAG_DAG_Lipase"/>
</dbReference>
<dbReference type="Gene3D" id="3.40.50.1820">
    <property type="entry name" value="alpha/beta hydrolase"/>
    <property type="match status" value="1"/>
</dbReference>
<dbReference type="InterPro" id="IPR022742">
    <property type="entry name" value="Hydrolase_4"/>
</dbReference>
<dbReference type="SUPFAM" id="SSF53474">
    <property type="entry name" value="alpha/beta-Hydrolases"/>
    <property type="match status" value="1"/>
</dbReference>
<comment type="caution">
    <text evidence="2">The sequence shown here is derived from an EMBL/GenBank/DDBJ whole genome shotgun (WGS) entry which is preliminary data.</text>
</comment>
<dbReference type="InterPro" id="IPR029058">
    <property type="entry name" value="AB_hydrolase_fold"/>
</dbReference>
<reference evidence="2 3" key="1">
    <citation type="journal article" date="2015" name="Genome Announc.">
        <title>Expanding the biotechnology potential of lactobacilli through comparative genomics of 213 strains and associated genera.</title>
        <authorList>
            <person name="Sun Z."/>
            <person name="Harris H.M."/>
            <person name="McCann A."/>
            <person name="Guo C."/>
            <person name="Argimon S."/>
            <person name="Zhang W."/>
            <person name="Yang X."/>
            <person name="Jeffery I.B."/>
            <person name="Cooney J.C."/>
            <person name="Kagawa T.F."/>
            <person name="Liu W."/>
            <person name="Song Y."/>
            <person name="Salvetti E."/>
            <person name="Wrobel A."/>
            <person name="Rasinkangas P."/>
            <person name="Parkhill J."/>
            <person name="Rea M.C."/>
            <person name="O'Sullivan O."/>
            <person name="Ritari J."/>
            <person name="Douillard F.P."/>
            <person name="Paul Ross R."/>
            <person name="Yang R."/>
            <person name="Briner A.E."/>
            <person name="Felis G.E."/>
            <person name="de Vos W.M."/>
            <person name="Barrangou R."/>
            <person name="Klaenhammer T.R."/>
            <person name="Caufield P.W."/>
            <person name="Cui Y."/>
            <person name="Zhang H."/>
            <person name="O'Toole P.W."/>
        </authorList>
    </citation>
    <scope>NUCLEOTIDE SEQUENCE [LARGE SCALE GENOMIC DNA]</scope>
    <source>
        <strain evidence="2 3">DSM 17896</strain>
    </source>
</reference>
<dbReference type="OrthoDB" id="9806902at2"/>
<dbReference type="EMBL" id="JQBW01000010">
    <property type="protein sequence ID" value="KRN58199.1"/>
    <property type="molecule type" value="Genomic_DNA"/>
</dbReference>
<dbReference type="PATRIC" id="fig|396268.3.peg.652"/>
<evidence type="ECO:0000313" key="2">
    <source>
        <dbReference type="EMBL" id="KRN58199.1"/>
    </source>
</evidence>
<feature type="domain" description="Serine aminopeptidase S33" evidence="1">
    <location>
        <begin position="7"/>
        <end position="267"/>
    </location>
</feature>
<evidence type="ECO:0000259" key="1">
    <source>
        <dbReference type="Pfam" id="PF12146"/>
    </source>
</evidence>
<evidence type="ECO:0000313" key="3">
    <source>
        <dbReference type="Proteomes" id="UP000050934"/>
    </source>
</evidence>
<sequence>MISEVPHSKAVVILVHGMQEYSDRYADFCKYLNDHGYTSIRYDLLGHGKKLDAQQRGYFGKHGWRNLLEQLHQYVQQAHAQFPGQHIILFGHSMGSILIRSYLQRYQDFDGMILSGVPYYNPLWRVGKLLSNTIIHFRGGHRTSRLLAKLTTGGFNKKVSHPLTKFDWLSHDRSNVQSYIHDAACGFPFTNQGYSDLYDGMGELGRLRHFTSKHPVPVLFLKGADDPCAGNRSEVKSSIDMLKNAGYRDLTLKIYQKMRHEILFEKNAHVVKKDIVNWLDQRFS</sequence>
<keyword evidence="3" id="KW-1185">Reference proteome</keyword>
<dbReference type="STRING" id="396268.IV45_GL000644"/>
<protein>
    <submittedName>
        <fullName evidence="2">Lysophospholipase</fullName>
    </submittedName>
</protein>
<gene>
    <name evidence="2" type="ORF">IV45_GL000644</name>
</gene>
<dbReference type="RefSeq" id="WP_057741377.1">
    <property type="nucleotide sequence ID" value="NZ_JQBW01000010.1"/>
</dbReference>